<dbReference type="Gene3D" id="3.40.50.720">
    <property type="entry name" value="NAD(P)-binding Rossmann-like Domain"/>
    <property type="match status" value="1"/>
</dbReference>
<dbReference type="SUPFAM" id="SSF51735">
    <property type="entry name" value="NAD(P)-binding Rossmann-fold domains"/>
    <property type="match status" value="1"/>
</dbReference>
<dbReference type="Pfam" id="PF00106">
    <property type="entry name" value="adh_short"/>
    <property type="match status" value="1"/>
</dbReference>
<dbReference type="PANTHER" id="PTHR43157">
    <property type="entry name" value="PHOSPHATIDYLINOSITOL-GLYCAN BIOSYNTHESIS CLASS F PROTEIN-RELATED"/>
    <property type="match status" value="1"/>
</dbReference>
<dbReference type="AlphaFoldDB" id="A0AAE3ZDA9"/>
<dbReference type="PRINTS" id="PR00081">
    <property type="entry name" value="GDHRDH"/>
</dbReference>
<dbReference type="InterPro" id="IPR002347">
    <property type="entry name" value="SDR_fam"/>
</dbReference>
<dbReference type="GO" id="GO:0016491">
    <property type="term" value="F:oxidoreductase activity"/>
    <property type="evidence" value="ECO:0007669"/>
    <property type="project" value="UniProtKB-KW"/>
</dbReference>
<dbReference type="RefSeq" id="WP_310270664.1">
    <property type="nucleotide sequence ID" value="NZ_JAVDXW010000001.1"/>
</dbReference>
<sequence>MTSIDGKVVFITGSTSGLGRKLAERLVSEGAGVVLHGRSSERCESTVQEIQEATGSDRLPYHVANLASLAEVRRLADAVREQHDRLDVLVNNAGVGGGPAQDGTRELSEDGYELRFAVNHLAHYLLTHRLLPLLRASAPARVVNVASGAQEAIDFDDVHLERDYSSSRAYTQSKLAQVMFTFGLAETLDAGEVTVNSLHPASLMDTKMAQRWYGSAMSSVEEGVAATHRLITDPKLAGVTGRYFSGQQEARAAKQAYDAEARRRLHDLSEELTTQHAGSTE</sequence>
<evidence type="ECO:0000313" key="4">
    <source>
        <dbReference type="Proteomes" id="UP001180845"/>
    </source>
</evidence>
<name>A0AAE3ZDA9_9ACTN</name>
<dbReference type="EMBL" id="JAVDXW010000001">
    <property type="protein sequence ID" value="MDR7300989.1"/>
    <property type="molecule type" value="Genomic_DNA"/>
</dbReference>
<gene>
    <name evidence="3" type="ORF">JOF55_001170</name>
</gene>
<dbReference type="PANTHER" id="PTHR43157:SF31">
    <property type="entry name" value="PHOSPHATIDYLINOSITOL-GLYCAN BIOSYNTHESIS CLASS F PROTEIN"/>
    <property type="match status" value="1"/>
</dbReference>
<reference evidence="3" key="1">
    <citation type="submission" date="2023-07" db="EMBL/GenBank/DDBJ databases">
        <title>Sequencing the genomes of 1000 actinobacteria strains.</title>
        <authorList>
            <person name="Klenk H.-P."/>
        </authorList>
    </citation>
    <scope>NUCLEOTIDE SEQUENCE</scope>
    <source>
        <strain evidence="3">DSM 45977</strain>
    </source>
</reference>
<evidence type="ECO:0000313" key="3">
    <source>
        <dbReference type="EMBL" id="MDR7300989.1"/>
    </source>
</evidence>
<proteinExistence type="inferred from homology"/>
<dbReference type="InterPro" id="IPR036291">
    <property type="entry name" value="NAD(P)-bd_dom_sf"/>
</dbReference>
<keyword evidence="1" id="KW-0560">Oxidoreductase</keyword>
<dbReference type="Proteomes" id="UP001180845">
    <property type="component" value="Unassembled WGS sequence"/>
</dbReference>
<comment type="similarity">
    <text evidence="2">Belongs to the short-chain dehydrogenases/reductases (SDR) family.</text>
</comment>
<organism evidence="3 4">
    <name type="scientific">Haloactinomyces albus</name>
    <dbReference type="NCBI Taxonomy" id="1352928"/>
    <lineage>
        <taxon>Bacteria</taxon>
        <taxon>Bacillati</taxon>
        <taxon>Actinomycetota</taxon>
        <taxon>Actinomycetes</taxon>
        <taxon>Actinopolysporales</taxon>
        <taxon>Actinopolysporaceae</taxon>
        <taxon>Haloactinomyces</taxon>
    </lineage>
</organism>
<evidence type="ECO:0000256" key="2">
    <source>
        <dbReference type="RuleBase" id="RU000363"/>
    </source>
</evidence>
<evidence type="ECO:0000256" key="1">
    <source>
        <dbReference type="ARBA" id="ARBA00023002"/>
    </source>
</evidence>
<keyword evidence="4" id="KW-1185">Reference proteome</keyword>
<protein>
    <submittedName>
        <fullName evidence="3">NAD(P)-dependent dehydrogenase (Short-subunit alcohol dehydrogenase family)</fullName>
    </submittedName>
</protein>
<comment type="caution">
    <text evidence="3">The sequence shown here is derived from an EMBL/GenBank/DDBJ whole genome shotgun (WGS) entry which is preliminary data.</text>
</comment>
<dbReference type="PRINTS" id="PR00080">
    <property type="entry name" value="SDRFAMILY"/>
</dbReference>
<accession>A0AAE3ZDA9</accession>